<keyword evidence="7" id="KW-1185">Reference proteome</keyword>
<feature type="DNA-binding region" description="H-T-H motif" evidence="4">
    <location>
        <begin position="34"/>
        <end position="53"/>
    </location>
</feature>
<dbReference type="InterPro" id="IPR011075">
    <property type="entry name" value="TetR_C"/>
</dbReference>
<dbReference type="Gene3D" id="1.10.10.60">
    <property type="entry name" value="Homeodomain-like"/>
    <property type="match status" value="1"/>
</dbReference>
<reference evidence="6 7" key="1">
    <citation type="submission" date="2019-02" db="EMBL/GenBank/DDBJ databases">
        <title>Draft genome sequence of Amycolatopsis sp. 8-3EHSu isolated from roots of Suaeda maritima.</title>
        <authorList>
            <person name="Duangmal K."/>
            <person name="Chantavorakit T."/>
        </authorList>
    </citation>
    <scope>NUCLEOTIDE SEQUENCE [LARGE SCALE GENOMIC DNA]</scope>
    <source>
        <strain evidence="6 7">8-3EHSu</strain>
    </source>
</reference>
<evidence type="ECO:0000313" key="7">
    <source>
        <dbReference type="Proteomes" id="UP000292003"/>
    </source>
</evidence>
<feature type="domain" description="HTH tetR-type" evidence="5">
    <location>
        <begin position="11"/>
        <end position="71"/>
    </location>
</feature>
<dbReference type="InterPro" id="IPR001647">
    <property type="entry name" value="HTH_TetR"/>
</dbReference>
<accession>A0A4Q7JC42</accession>
<dbReference type="PANTHER" id="PTHR30055:SF148">
    <property type="entry name" value="TETR-FAMILY TRANSCRIPTIONAL REGULATOR"/>
    <property type="match status" value="1"/>
</dbReference>
<evidence type="ECO:0000313" key="6">
    <source>
        <dbReference type="EMBL" id="RZQ64688.1"/>
    </source>
</evidence>
<dbReference type="InterPro" id="IPR036271">
    <property type="entry name" value="Tet_transcr_reg_TetR-rel_C_sf"/>
</dbReference>
<dbReference type="Pfam" id="PF16859">
    <property type="entry name" value="TetR_C_11"/>
    <property type="match status" value="1"/>
</dbReference>
<evidence type="ECO:0000259" key="5">
    <source>
        <dbReference type="PROSITE" id="PS50977"/>
    </source>
</evidence>
<proteinExistence type="predicted"/>
<dbReference type="GO" id="GO:0000976">
    <property type="term" value="F:transcription cis-regulatory region binding"/>
    <property type="evidence" value="ECO:0007669"/>
    <property type="project" value="TreeGrafter"/>
</dbReference>
<dbReference type="RefSeq" id="WP_130474487.1">
    <property type="nucleotide sequence ID" value="NZ_SFCC01000003.1"/>
</dbReference>
<dbReference type="SUPFAM" id="SSF48498">
    <property type="entry name" value="Tetracyclin repressor-like, C-terminal domain"/>
    <property type="match status" value="1"/>
</dbReference>
<evidence type="ECO:0000256" key="4">
    <source>
        <dbReference type="PROSITE-ProRule" id="PRU00335"/>
    </source>
</evidence>
<dbReference type="PANTHER" id="PTHR30055">
    <property type="entry name" value="HTH-TYPE TRANSCRIPTIONAL REGULATOR RUTR"/>
    <property type="match status" value="1"/>
</dbReference>
<name>A0A4Q7JC42_9PSEU</name>
<sequence length="196" mass="20839">MADRRPGGRSERVRLAVLHATLDELGATGYADLTVDAVAERAGVHRTTLYRRWGSAEGLVAEALLFGTEQDWVAPDTGTLEGDLAAMGRELVHYFTTPGLSALPIASISAAFQSPRAAESLRRFYVDRHARSAVVVERAVERGEVPPGTDGPEVIRAATAPVFYRLFISREPVDDAVADTAAHVTAVAAAAGAFVV</sequence>
<evidence type="ECO:0000256" key="1">
    <source>
        <dbReference type="ARBA" id="ARBA00023015"/>
    </source>
</evidence>
<dbReference type="OrthoDB" id="9796019at2"/>
<comment type="caution">
    <text evidence="6">The sequence shown here is derived from an EMBL/GenBank/DDBJ whole genome shotgun (WGS) entry which is preliminary data.</text>
</comment>
<keyword evidence="3" id="KW-0804">Transcription</keyword>
<dbReference type="SUPFAM" id="SSF46689">
    <property type="entry name" value="Homeodomain-like"/>
    <property type="match status" value="1"/>
</dbReference>
<dbReference type="InterPro" id="IPR009057">
    <property type="entry name" value="Homeodomain-like_sf"/>
</dbReference>
<dbReference type="Proteomes" id="UP000292003">
    <property type="component" value="Unassembled WGS sequence"/>
</dbReference>
<dbReference type="Gene3D" id="1.10.357.10">
    <property type="entry name" value="Tetracycline Repressor, domain 2"/>
    <property type="match status" value="1"/>
</dbReference>
<keyword evidence="1" id="KW-0805">Transcription regulation</keyword>
<dbReference type="Pfam" id="PF00440">
    <property type="entry name" value="TetR_N"/>
    <property type="match status" value="1"/>
</dbReference>
<protein>
    <submittedName>
        <fullName evidence="6">TetR/AcrR family transcriptional regulator</fullName>
    </submittedName>
</protein>
<dbReference type="InterPro" id="IPR050109">
    <property type="entry name" value="HTH-type_TetR-like_transc_reg"/>
</dbReference>
<gene>
    <name evidence="6" type="ORF">EWH70_07285</name>
</gene>
<dbReference type="GO" id="GO:0003700">
    <property type="term" value="F:DNA-binding transcription factor activity"/>
    <property type="evidence" value="ECO:0007669"/>
    <property type="project" value="TreeGrafter"/>
</dbReference>
<organism evidence="6 7">
    <name type="scientific">Amycolatopsis suaedae</name>
    <dbReference type="NCBI Taxonomy" id="2510978"/>
    <lineage>
        <taxon>Bacteria</taxon>
        <taxon>Bacillati</taxon>
        <taxon>Actinomycetota</taxon>
        <taxon>Actinomycetes</taxon>
        <taxon>Pseudonocardiales</taxon>
        <taxon>Pseudonocardiaceae</taxon>
        <taxon>Amycolatopsis</taxon>
    </lineage>
</organism>
<evidence type="ECO:0000256" key="2">
    <source>
        <dbReference type="ARBA" id="ARBA00023125"/>
    </source>
</evidence>
<dbReference type="AlphaFoldDB" id="A0A4Q7JC42"/>
<dbReference type="EMBL" id="SFCC01000003">
    <property type="protein sequence ID" value="RZQ64688.1"/>
    <property type="molecule type" value="Genomic_DNA"/>
</dbReference>
<keyword evidence="2 4" id="KW-0238">DNA-binding</keyword>
<dbReference type="PROSITE" id="PS50977">
    <property type="entry name" value="HTH_TETR_2"/>
    <property type="match status" value="1"/>
</dbReference>
<evidence type="ECO:0000256" key="3">
    <source>
        <dbReference type="ARBA" id="ARBA00023163"/>
    </source>
</evidence>